<dbReference type="Gene3D" id="3.80.10.10">
    <property type="entry name" value="Ribonuclease Inhibitor"/>
    <property type="match status" value="1"/>
</dbReference>
<dbReference type="GO" id="GO:0005524">
    <property type="term" value="F:ATP binding"/>
    <property type="evidence" value="ECO:0007669"/>
    <property type="project" value="InterPro"/>
</dbReference>
<reference evidence="13 14" key="3">
    <citation type="journal article" date="2010" name="BMC Genomics">
        <title>Transcriptome sequencing and comparative analysis of cucumber flowers with different sex types.</title>
        <authorList>
            <person name="Guo S."/>
            <person name="Zheng Y."/>
            <person name="Joung J.G."/>
            <person name="Liu S."/>
            <person name="Zhang Z."/>
            <person name="Crasta O.R."/>
            <person name="Sobral B.W."/>
            <person name="Xu Y."/>
            <person name="Huang S."/>
            <person name="Fei Z."/>
        </authorList>
    </citation>
    <scope>NUCLEOTIDE SEQUENCE [LARGE SCALE GENOMIC DNA]</scope>
    <source>
        <strain evidence="14">cv. 9930</strain>
    </source>
</reference>
<dbReference type="OMA" id="THINMAF"/>
<dbReference type="InterPro" id="IPR003591">
    <property type="entry name" value="Leu-rich_rpt_typical-subtyp"/>
</dbReference>
<dbReference type="InterPro" id="IPR032675">
    <property type="entry name" value="LRR_dom_sf"/>
</dbReference>
<dbReference type="SUPFAM" id="SSF52058">
    <property type="entry name" value="L domain-like"/>
    <property type="match status" value="1"/>
</dbReference>
<keyword evidence="4" id="KW-0732">Signal</keyword>
<evidence type="ECO:0000256" key="6">
    <source>
        <dbReference type="ARBA" id="ARBA00022989"/>
    </source>
</evidence>
<dbReference type="InterPro" id="IPR013210">
    <property type="entry name" value="LRR_N_plant-typ"/>
</dbReference>
<accession>A0A0A0LF33</accession>
<evidence type="ECO:0000256" key="5">
    <source>
        <dbReference type="ARBA" id="ARBA00022737"/>
    </source>
</evidence>
<reference evidence="13 14" key="4">
    <citation type="journal article" date="2011" name="BMC Genomics">
        <title>RNA-Seq improves annotation of protein-coding genes in the cucumber genome.</title>
        <authorList>
            <person name="Li Z."/>
            <person name="Zhang Z."/>
            <person name="Yan P."/>
            <person name="Huang S."/>
            <person name="Fei Z."/>
            <person name="Lin K."/>
        </authorList>
    </citation>
    <scope>NUCLEOTIDE SEQUENCE [LARGE SCALE GENOMIC DNA]</scope>
    <source>
        <strain evidence="14">cv. 9930</strain>
    </source>
</reference>
<dbReference type="Proteomes" id="UP000029981">
    <property type="component" value="Chromosome 3"/>
</dbReference>
<feature type="region of interest" description="Disordered" evidence="10">
    <location>
        <begin position="349"/>
        <end position="369"/>
    </location>
</feature>
<evidence type="ECO:0000313" key="14">
    <source>
        <dbReference type="Proteomes" id="UP000029981"/>
    </source>
</evidence>
<evidence type="ECO:0000256" key="10">
    <source>
        <dbReference type="SAM" id="MobiDB-lite"/>
    </source>
</evidence>
<gene>
    <name evidence="13" type="ORF">Csa_3G809930</name>
</gene>
<evidence type="ECO:0000256" key="8">
    <source>
        <dbReference type="ARBA" id="ARBA00023170"/>
    </source>
</evidence>
<keyword evidence="6 11" id="KW-1133">Transmembrane helix</keyword>
<dbReference type="InterPro" id="IPR001245">
    <property type="entry name" value="Ser-Thr/Tyr_kinase_cat_dom"/>
</dbReference>
<dbReference type="Pfam" id="PF00560">
    <property type="entry name" value="LRR_1"/>
    <property type="match status" value="2"/>
</dbReference>
<dbReference type="FunFam" id="1.10.510.10:FF:000479">
    <property type="entry name" value="Leucine-rich repeat receptor-like protein kinase"/>
    <property type="match status" value="1"/>
</dbReference>
<dbReference type="Pfam" id="PF08263">
    <property type="entry name" value="LRRNT_2"/>
    <property type="match status" value="1"/>
</dbReference>
<dbReference type="InterPro" id="IPR001611">
    <property type="entry name" value="Leu-rich_rpt"/>
</dbReference>
<comment type="subcellular location">
    <subcellularLocation>
        <location evidence="1">Membrane</location>
        <topology evidence="1">Single-pass membrane protein</topology>
    </subcellularLocation>
</comment>
<evidence type="ECO:0000256" key="4">
    <source>
        <dbReference type="ARBA" id="ARBA00022729"/>
    </source>
</evidence>
<keyword evidence="3 11" id="KW-0812">Transmembrane</keyword>
<dbReference type="PANTHER" id="PTHR48007:SF56">
    <property type="entry name" value="LOW QUALITY PROTEIN: PROTEIN STRUBBELIG-RECEPTOR FAMILY 2"/>
    <property type="match status" value="1"/>
</dbReference>
<evidence type="ECO:0000259" key="12">
    <source>
        <dbReference type="PROSITE" id="PS50011"/>
    </source>
</evidence>
<dbReference type="GO" id="GO:0005886">
    <property type="term" value="C:plasma membrane"/>
    <property type="evidence" value="ECO:0000318"/>
    <property type="project" value="GO_Central"/>
</dbReference>
<evidence type="ECO:0000313" key="13">
    <source>
        <dbReference type="EMBL" id="KGN59317.1"/>
    </source>
</evidence>
<dbReference type="GO" id="GO:0007165">
    <property type="term" value="P:signal transduction"/>
    <property type="evidence" value="ECO:0000318"/>
    <property type="project" value="GO_Central"/>
</dbReference>
<keyword evidence="2" id="KW-0433">Leucine-rich repeat</keyword>
<dbReference type="FunFam" id="3.30.200.20:FF:000125">
    <property type="entry name" value="Protein STRUBBELIG-RECEPTOR FAMILY 8"/>
    <property type="match status" value="1"/>
</dbReference>
<dbReference type="FunFam" id="3.80.10.10:FF:000062">
    <property type="entry name" value="protein STRUBBELIG-RECEPTOR FAMILY 3"/>
    <property type="match status" value="1"/>
</dbReference>
<dbReference type="Gramene" id="KGN59317">
    <property type="protein sequence ID" value="KGN59317"/>
    <property type="gene ID" value="Csa_3G809930"/>
</dbReference>
<dbReference type="InterPro" id="IPR011009">
    <property type="entry name" value="Kinase-like_dom_sf"/>
</dbReference>
<reference evidence="13 14" key="2">
    <citation type="journal article" date="2009" name="PLoS ONE">
        <title>An integrated genetic and cytogenetic map of the cucumber genome.</title>
        <authorList>
            <person name="Ren Y."/>
            <person name="Zhang Z."/>
            <person name="Liu J."/>
            <person name="Staub J.E."/>
            <person name="Han Y."/>
            <person name="Cheng Z."/>
            <person name="Li X."/>
            <person name="Lu J."/>
            <person name="Miao H."/>
            <person name="Kang H."/>
            <person name="Xie B."/>
            <person name="Gu X."/>
            <person name="Wang X."/>
            <person name="Du Y."/>
            <person name="Jin W."/>
            <person name="Huang S."/>
        </authorList>
    </citation>
    <scope>NUCLEOTIDE SEQUENCE [LARGE SCALE GENOMIC DNA]</scope>
    <source>
        <strain evidence="14">cv. 9930</strain>
    </source>
</reference>
<keyword evidence="8" id="KW-0675">Receptor</keyword>
<keyword evidence="14" id="KW-1185">Reference proteome</keyword>
<feature type="domain" description="Protein kinase" evidence="12">
    <location>
        <begin position="421"/>
        <end position="714"/>
    </location>
</feature>
<feature type="transmembrane region" description="Helical" evidence="11">
    <location>
        <begin position="303"/>
        <end position="326"/>
    </location>
</feature>
<dbReference type="eggNOG" id="ENOG502QR3N">
    <property type="taxonomic scope" value="Eukaryota"/>
</dbReference>
<feature type="transmembrane region" description="Helical" evidence="11">
    <location>
        <begin position="6"/>
        <end position="26"/>
    </location>
</feature>
<evidence type="ECO:0000256" key="9">
    <source>
        <dbReference type="ARBA" id="ARBA00023180"/>
    </source>
</evidence>
<organism evidence="13 14">
    <name type="scientific">Cucumis sativus</name>
    <name type="common">Cucumber</name>
    <dbReference type="NCBI Taxonomy" id="3659"/>
    <lineage>
        <taxon>Eukaryota</taxon>
        <taxon>Viridiplantae</taxon>
        <taxon>Streptophyta</taxon>
        <taxon>Embryophyta</taxon>
        <taxon>Tracheophyta</taxon>
        <taxon>Spermatophyta</taxon>
        <taxon>Magnoliopsida</taxon>
        <taxon>eudicotyledons</taxon>
        <taxon>Gunneridae</taxon>
        <taxon>Pentapetalae</taxon>
        <taxon>rosids</taxon>
        <taxon>fabids</taxon>
        <taxon>Cucurbitales</taxon>
        <taxon>Cucurbitaceae</taxon>
        <taxon>Benincaseae</taxon>
        <taxon>Cucumis</taxon>
    </lineage>
</organism>
<dbReference type="SMART" id="SM00369">
    <property type="entry name" value="LRR_TYP"/>
    <property type="match status" value="4"/>
</dbReference>
<dbReference type="Pfam" id="PF07714">
    <property type="entry name" value="PK_Tyr_Ser-Thr"/>
    <property type="match status" value="1"/>
</dbReference>
<proteinExistence type="predicted"/>
<sequence>MLQQRLFTYFTLVVYFTILTSLARAFTNPPDDTVYRTVIALQDLYSAMNYPLELKGWRKEGGDPCEESWTGVSCSGSSVIYLKLHGLNLTGNLGGQLSNLINLKQLDVSSNRLTGEIPHNLPPNVTHINMAFNHLSQNIPHTLSYMGNLRHLNLSHNTLSGVIGNVFTGLQNLREMDLSYNDFTGDLPSSFGSLTNITRLFLQNNKFTGSVAYLSHLPLIDLNIQDNYFSGIIPENFRNIPNLWIGGNRLRPEVNSPPWDFPLEKTPVGQDISGPPTTKSNAIQNYPSWSVVRHEKKRLGPGGMVLLVGGLTLVVTFAALFLVFAMKKVHENNINLKIGNILPRSLPLDKAEDDSSAAPEESSQNFPLGSQLMGVPRPIPLLNHTRTEKVSGRRGFSKRCRILVRTKVYTLAELQSATNNFSQENLLGEGSLGAVYRAEFPDGQVLAVKNIHMGTLLFTEEEQFLDVVWTASRLRHPNIVTLIGYCVEYGQHILGYEYVRNLSLDEALHCEAYMPLSWTVRLQIALGVARALDYLHTSFFPPFAHCNLKAANILLDEELMPRICDCGLSVLRPLVSNRVKTKASEIVSADRGYLAPEHGQPVFDNTRSDVYSFGVLLLELVTGRKPYDNLKPRKEQLLVKWASSQLHVNTSLEQMVDPSIKGTFSSKALSSFVDIVSLCIQSLFLSLLRVSTMDDQPVKEFRPPMSEIVEHLTNLQRKMEMVKCVAASNETEVNPFEKSFRSTNTGFVSSPAYSYSSTQKAT</sequence>
<keyword evidence="7 11" id="KW-0472">Membrane</keyword>
<reference evidence="13 14" key="1">
    <citation type="journal article" date="2009" name="Nat. Genet.">
        <title>The genome of the cucumber, Cucumis sativus L.</title>
        <authorList>
            <person name="Huang S."/>
            <person name="Li R."/>
            <person name="Zhang Z."/>
            <person name="Li L."/>
            <person name="Gu X."/>
            <person name="Fan W."/>
            <person name="Lucas W.J."/>
            <person name="Wang X."/>
            <person name="Xie B."/>
            <person name="Ni P."/>
            <person name="Ren Y."/>
            <person name="Zhu H."/>
            <person name="Li J."/>
            <person name="Lin K."/>
            <person name="Jin W."/>
            <person name="Fei Z."/>
            <person name="Li G."/>
            <person name="Staub J."/>
            <person name="Kilian A."/>
            <person name="van der Vossen E.A."/>
            <person name="Wu Y."/>
            <person name="Guo J."/>
            <person name="He J."/>
            <person name="Jia Z."/>
            <person name="Ren Y."/>
            <person name="Tian G."/>
            <person name="Lu Y."/>
            <person name="Ruan J."/>
            <person name="Qian W."/>
            <person name="Wang M."/>
            <person name="Huang Q."/>
            <person name="Li B."/>
            <person name="Xuan Z."/>
            <person name="Cao J."/>
            <person name="Asan"/>
            <person name="Wu Z."/>
            <person name="Zhang J."/>
            <person name="Cai Q."/>
            <person name="Bai Y."/>
            <person name="Zhao B."/>
            <person name="Han Y."/>
            <person name="Li Y."/>
            <person name="Li X."/>
            <person name="Wang S."/>
            <person name="Shi Q."/>
            <person name="Liu S."/>
            <person name="Cho W.K."/>
            <person name="Kim J.Y."/>
            <person name="Xu Y."/>
            <person name="Heller-Uszynska K."/>
            <person name="Miao H."/>
            <person name="Cheng Z."/>
            <person name="Zhang S."/>
            <person name="Wu J."/>
            <person name="Yang Y."/>
            <person name="Kang H."/>
            <person name="Li M."/>
            <person name="Liang H."/>
            <person name="Ren X."/>
            <person name="Shi Z."/>
            <person name="Wen M."/>
            <person name="Jian M."/>
            <person name="Yang H."/>
            <person name="Zhang G."/>
            <person name="Yang Z."/>
            <person name="Chen R."/>
            <person name="Liu S."/>
            <person name="Li J."/>
            <person name="Ma L."/>
            <person name="Liu H."/>
            <person name="Zhou Y."/>
            <person name="Zhao J."/>
            <person name="Fang X."/>
            <person name="Li G."/>
            <person name="Fang L."/>
            <person name="Li Y."/>
            <person name="Liu D."/>
            <person name="Zheng H."/>
            <person name="Zhang Y."/>
            <person name="Qin N."/>
            <person name="Li Z."/>
            <person name="Yang G."/>
            <person name="Yang S."/>
            <person name="Bolund L."/>
            <person name="Kristiansen K."/>
            <person name="Zheng H."/>
            <person name="Li S."/>
            <person name="Zhang X."/>
            <person name="Yang H."/>
            <person name="Wang J."/>
            <person name="Sun R."/>
            <person name="Zhang B."/>
            <person name="Jiang S."/>
            <person name="Wang J."/>
            <person name="Du Y."/>
            <person name="Li S."/>
        </authorList>
    </citation>
    <scope>NUCLEOTIDE SEQUENCE [LARGE SCALE GENOMIC DNA]</scope>
    <source>
        <strain evidence="14">cv. 9930</strain>
    </source>
</reference>
<evidence type="ECO:0000256" key="3">
    <source>
        <dbReference type="ARBA" id="ARBA00022692"/>
    </source>
</evidence>
<protein>
    <recommendedName>
        <fullName evidence="12">Protein kinase domain-containing protein</fullName>
    </recommendedName>
</protein>
<dbReference type="Gene3D" id="3.30.200.20">
    <property type="entry name" value="Phosphorylase Kinase, domain 1"/>
    <property type="match status" value="1"/>
</dbReference>
<dbReference type="SUPFAM" id="SSF56112">
    <property type="entry name" value="Protein kinase-like (PK-like)"/>
    <property type="match status" value="1"/>
</dbReference>
<dbReference type="InterPro" id="IPR000719">
    <property type="entry name" value="Prot_kinase_dom"/>
</dbReference>
<evidence type="ECO:0000256" key="7">
    <source>
        <dbReference type="ARBA" id="ARBA00023136"/>
    </source>
</evidence>
<dbReference type="AlphaFoldDB" id="A0A0A0LF33"/>
<dbReference type="EMBL" id="CM002924">
    <property type="protein sequence ID" value="KGN59317.1"/>
    <property type="molecule type" value="Genomic_DNA"/>
</dbReference>
<dbReference type="InterPro" id="IPR046959">
    <property type="entry name" value="PRK1-6/SRF4-like"/>
</dbReference>
<name>A0A0A0LF33_CUCSA</name>
<keyword evidence="9" id="KW-0325">Glycoprotein</keyword>
<keyword evidence="5" id="KW-0677">Repeat</keyword>
<dbReference type="PROSITE" id="PS50011">
    <property type="entry name" value="PROTEIN_KINASE_DOM"/>
    <property type="match status" value="1"/>
</dbReference>
<evidence type="ECO:0000256" key="11">
    <source>
        <dbReference type="SAM" id="Phobius"/>
    </source>
</evidence>
<evidence type="ECO:0000256" key="1">
    <source>
        <dbReference type="ARBA" id="ARBA00004167"/>
    </source>
</evidence>
<dbReference type="Gene3D" id="1.10.510.10">
    <property type="entry name" value="Transferase(Phosphotransferase) domain 1"/>
    <property type="match status" value="1"/>
</dbReference>
<dbReference type="Pfam" id="PF13855">
    <property type="entry name" value="LRR_8"/>
    <property type="match status" value="1"/>
</dbReference>
<dbReference type="GO" id="GO:0004672">
    <property type="term" value="F:protein kinase activity"/>
    <property type="evidence" value="ECO:0000318"/>
    <property type="project" value="GO_Central"/>
</dbReference>
<dbReference type="PANTHER" id="PTHR48007">
    <property type="entry name" value="LEUCINE-RICH REPEAT RECEPTOR-LIKE PROTEIN KINASE PXC1"/>
    <property type="match status" value="1"/>
</dbReference>
<evidence type="ECO:0000256" key="2">
    <source>
        <dbReference type="ARBA" id="ARBA00022614"/>
    </source>
</evidence>